<protein>
    <submittedName>
        <fullName evidence="2">Uncharacterized protein</fullName>
    </submittedName>
</protein>
<organism evidence="2 3">
    <name type="scientific">Crotalaria pallida</name>
    <name type="common">Smooth rattlebox</name>
    <name type="synonym">Crotalaria striata</name>
    <dbReference type="NCBI Taxonomy" id="3830"/>
    <lineage>
        <taxon>Eukaryota</taxon>
        <taxon>Viridiplantae</taxon>
        <taxon>Streptophyta</taxon>
        <taxon>Embryophyta</taxon>
        <taxon>Tracheophyta</taxon>
        <taxon>Spermatophyta</taxon>
        <taxon>Magnoliopsida</taxon>
        <taxon>eudicotyledons</taxon>
        <taxon>Gunneridae</taxon>
        <taxon>Pentapetalae</taxon>
        <taxon>rosids</taxon>
        <taxon>fabids</taxon>
        <taxon>Fabales</taxon>
        <taxon>Fabaceae</taxon>
        <taxon>Papilionoideae</taxon>
        <taxon>50 kb inversion clade</taxon>
        <taxon>genistoids sensu lato</taxon>
        <taxon>core genistoids</taxon>
        <taxon>Crotalarieae</taxon>
        <taxon>Crotalaria</taxon>
    </lineage>
</organism>
<feature type="transmembrane region" description="Helical" evidence="1">
    <location>
        <begin position="36"/>
        <end position="54"/>
    </location>
</feature>
<name>A0AAN9IW83_CROPI</name>
<reference evidence="2 3" key="1">
    <citation type="submission" date="2024-01" db="EMBL/GenBank/DDBJ databases">
        <title>The genomes of 5 underutilized Papilionoideae crops provide insights into root nodulation and disease resistanc.</title>
        <authorList>
            <person name="Yuan L."/>
        </authorList>
    </citation>
    <scope>NUCLEOTIDE SEQUENCE [LARGE SCALE GENOMIC DNA]</scope>
    <source>
        <strain evidence="2">ZHUSHIDOU_FW_LH</strain>
        <tissue evidence="2">Leaf</tissue>
    </source>
</reference>
<evidence type="ECO:0000313" key="3">
    <source>
        <dbReference type="Proteomes" id="UP001372338"/>
    </source>
</evidence>
<evidence type="ECO:0000256" key="1">
    <source>
        <dbReference type="SAM" id="Phobius"/>
    </source>
</evidence>
<dbReference type="AlphaFoldDB" id="A0AAN9IW83"/>
<keyword evidence="3" id="KW-1185">Reference proteome</keyword>
<keyword evidence="1" id="KW-0812">Transmembrane</keyword>
<sequence>MASGIDRDDESAVSLVTDESLRRIQDSKTKSHTKDVHILSLAFLLIFLAYGANLQSTLNTLLSFGYVDISWDKIFKPIMLRDLFSVANMFSNYVR</sequence>
<evidence type="ECO:0000313" key="2">
    <source>
        <dbReference type="EMBL" id="KAK7287543.1"/>
    </source>
</evidence>
<keyword evidence="1" id="KW-1133">Transmembrane helix</keyword>
<dbReference type="EMBL" id="JAYWIO010000001">
    <property type="protein sequence ID" value="KAK7287543.1"/>
    <property type="molecule type" value="Genomic_DNA"/>
</dbReference>
<accession>A0AAN9IW83</accession>
<comment type="caution">
    <text evidence="2">The sequence shown here is derived from an EMBL/GenBank/DDBJ whole genome shotgun (WGS) entry which is preliminary data.</text>
</comment>
<dbReference type="Proteomes" id="UP001372338">
    <property type="component" value="Unassembled WGS sequence"/>
</dbReference>
<gene>
    <name evidence="2" type="ORF">RIF29_00824</name>
</gene>
<proteinExistence type="predicted"/>
<keyword evidence="1" id="KW-0472">Membrane</keyword>